<dbReference type="OrthoDB" id="10418535at2759"/>
<dbReference type="AlphaFoldDB" id="A0A3P8DG32"/>
<gene>
    <name evidence="1" type="ORF">HPBE_LOCUS25302</name>
</gene>
<evidence type="ECO:0000313" key="1">
    <source>
        <dbReference type="EMBL" id="VDP50372.1"/>
    </source>
</evidence>
<proteinExistence type="predicted"/>
<protein>
    <submittedName>
        <fullName evidence="1">Uncharacterized protein</fullName>
    </submittedName>
</protein>
<sequence>MDRETFVRLASTKSNRNIFRAIASSAQSMLSGRTSYDYHSALDEDVNDMKDMGKCL</sequence>
<accession>A0A3P8DG32</accession>
<name>A0A3P8DG32_HELPZ</name>
<reference evidence="1" key="1">
    <citation type="submission" date="2018-11" db="EMBL/GenBank/DDBJ databases">
        <authorList>
            <consortium name="Pathogen Informatics"/>
        </authorList>
    </citation>
    <scope>NUCLEOTIDE SEQUENCE [LARGE SCALE GENOMIC DNA]</scope>
</reference>
<organism evidence="1">
    <name type="scientific">Heligmosomoides polygyrus</name>
    <name type="common">Parasitic roundworm</name>
    <dbReference type="NCBI Taxonomy" id="6339"/>
    <lineage>
        <taxon>Eukaryota</taxon>
        <taxon>Metazoa</taxon>
        <taxon>Ecdysozoa</taxon>
        <taxon>Nematoda</taxon>
        <taxon>Chromadorea</taxon>
        <taxon>Rhabditida</taxon>
        <taxon>Rhabditina</taxon>
        <taxon>Rhabditomorpha</taxon>
        <taxon>Strongyloidea</taxon>
        <taxon>Heligmosomidae</taxon>
        <taxon>Heligmosomoides</taxon>
    </lineage>
</organism>
<dbReference type="EMBL" id="UZAH01037685">
    <property type="protein sequence ID" value="VDP50372.1"/>
    <property type="molecule type" value="Genomic_DNA"/>
</dbReference>